<evidence type="ECO:0000313" key="1">
    <source>
        <dbReference type="EMBL" id="ADL55547.1"/>
    </source>
</evidence>
<keyword evidence="2" id="KW-1185">Reference proteome</keyword>
<proteinExistence type="predicted"/>
<gene>
    <name evidence="1" type="ordered locus">Galf_1528</name>
</gene>
<reference evidence="1 2" key="1">
    <citation type="submission" date="2010-08" db="EMBL/GenBank/DDBJ databases">
        <title>Complete sequence of Gallionella capsiferriformans ES-2.</title>
        <authorList>
            <consortium name="US DOE Joint Genome Institute"/>
            <person name="Lucas S."/>
            <person name="Copeland A."/>
            <person name="Lapidus A."/>
            <person name="Cheng J.-F."/>
            <person name="Bruce D."/>
            <person name="Goodwin L."/>
            <person name="Pitluck S."/>
            <person name="Chertkov O."/>
            <person name="Davenport K.W."/>
            <person name="Detter J.C."/>
            <person name="Han C."/>
            <person name="Tapia R."/>
            <person name="Land M."/>
            <person name="Hauser L."/>
            <person name="Chang Y.-J."/>
            <person name="Jeffries C."/>
            <person name="Kyrpides N."/>
            <person name="Ivanova N."/>
            <person name="Mikhailova N."/>
            <person name="Shelobolina E.S."/>
            <person name="Picardal F."/>
            <person name="Roden E."/>
            <person name="Emerson D."/>
            <person name="Woyke T."/>
        </authorList>
    </citation>
    <scope>NUCLEOTIDE SEQUENCE [LARGE SCALE GENOMIC DNA]</scope>
    <source>
        <strain evidence="1 2">ES-2</strain>
    </source>
</reference>
<keyword evidence="1" id="KW-0808">Transferase</keyword>
<dbReference type="HOGENOM" id="CLU_2699394_0_0_4"/>
<sequence>MANQQNHQGSFISRILTRAVLSFALCYGVAWGCDQYLLASLPYSIHLKIVGVRDTAYNYLVSTLTVNEAKLWK</sequence>
<dbReference type="KEGG" id="gca:Galf_1528"/>
<dbReference type="Proteomes" id="UP000001235">
    <property type="component" value="Chromosome"/>
</dbReference>
<accession>D9SGA0</accession>
<keyword evidence="1" id="KW-0418">Kinase</keyword>
<dbReference type="STRING" id="395494.Galf_1528"/>
<dbReference type="GO" id="GO:0016301">
    <property type="term" value="F:kinase activity"/>
    <property type="evidence" value="ECO:0007669"/>
    <property type="project" value="UniProtKB-KW"/>
</dbReference>
<protein>
    <submittedName>
        <fullName evidence="1">6-phosphofructokinase</fullName>
    </submittedName>
</protein>
<dbReference type="AlphaFoldDB" id="D9SGA0"/>
<dbReference type="EMBL" id="CP002159">
    <property type="protein sequence ID" value="ADL55547.1"/>
    <property type="molecule type" value="Genomic_DNA"/>
</dbReference>
<organism evidence="1 2">
    <name type="scientific">Gallionella capsiferriformans (strain ES-2)</name>
    <name type="common">Gallionella ferruginea capsiferriformans (strain ES-2)</name>
    <dbReference type="NCBI Taxonomy" id="395494"/>
    <lineage>
        <taxon>Bacteria</taxon>
        <taxon>Pseudomonadati</taxon>
        <taxon>Pseudomonadota</taxon>
        <taxon>Betaproteobacteria</taxon>
        <taxon>Nitrosomonadales</taxon>
        <taxon>Gallionellaceae</taxon>
        <taxon>Gallionella</taxon>
    </lineage>
</organism>
<evidence type="ECO:0000313" key="2">
    <source>
        <dbReference type="Proteomes" id="UP000001235"/>
    </source>
</evidence>
<name>D9SGA0_GALCS</name>